<keyword evidence="1 2" id="KW-0808">Transferase</keyword>
<feature type="transmembrane region" description="Helical" evidence="3">
    <location>
        <begin position="281"/>
        <end position="300"/>
    </location>
</feature>
<evidence type="ECO:0000313" key="4">
    <source>
        <dbReference type="EMBL" id="QIE56886.1"/>
    </source>
</evidence>
<evidence type="ECO:0000313" key="5">
    <source>
        <dbReference type="Proteomes" id="UP000503336"/>
    </source>
</evidence>
<name>A0A7L5C2U7_9RHOB</name>
<evidence type="ECO:0000256" key="3">
    <source>
        <dbReference type="SAM" id="Phobius"/>
    </source>
</evidence>
<dbReference type="Gene3D" id="1.20.120.1760">
    <property type="match status" value="1"/>
</dbReference>
<dbReference type="InterPro" id="IPR000462">
    <property type="entry name" value="CDP-OH_P_trans"/>
</dbReference>
<dbReference type="GO" id="GO:0016780">
    <property type="term" value="F:phosphotransferase activity, for other substituted phosphate groups"/>
    <property type="evidence" value="ECO:0007669"/>
    <property type="project" value="InterPro"/>
</dbReference>
<dbReference type="Proteomes" id="UP000503336">
    <property type="component" value="Chromosome"/>
</dbReference>
<dbReference type="KEGG" id="hdh:G5B40_16440"/>
<keyword evidence="3" id="KW-0812">Transmembrane</keyword>
<accession>A0A7L5C2U7</accession>
<protein>
    <submittedName>
        <fullName evidence="4">CDP-alcohol phosphatidyltransferase family protein</fullName>
    </submittedName>
</protein>
<dbReference type="InterPro" id="IPR043130">
    <property type="entry name" value="CDP-OH_PTrfase_TM_dom"/>
</dbReference>
<dbReference type="GO" id="GO:0008654">
    <property type="term" value="P:phospholipid biosynthetic process"/>
    <property type="evidence" value="ECO:0007669"/>
    <property type="project" value="InterPro"/>
</dbReference>
<keyword evidence="3" id="KW-0472">Membrane</keyword>
<reference evidence="4 5" key="1">
    <citation type="submission" date="2020-02" db="EMBL/GenBank/DDBJ databases">
        <title>complete genome sequence of Rhodobacteraceae bacterium.</title>
        <authorList>
            <person name="Park J."/>
            <person name="Kim Y.-S."/>
            <person name="Kim K.-H."/>
        </authorList>
    </citation>
    <scope>NUCLEOTIDE SEQUENCE [LARGE SCALE GENOMIC DNA]</scope>
    <source>
        <strain evidence="4 5">RR4-56</strain>
    </source>
</reference>
<dbReference type="EMBL" id="CP049056">
    <property type="protein sequence ID" value="QIE56886.1"/>
    <property type="molecule type" value="Genomic_DNA"/>
</dbReference>
<feature type="transmembrane region" description="Helical" evidence="3">
    <location>
        <begin position="192"/>
        <end position="210"/>
    </location>
</feature>
<evidence type="ECO:0000256" key="1">
    <source>
        <dbReference type="ARBA" id="ARBA00022679"/>
    </source>
</evidence>
<gene>
    <name evidence="4" type="ORF">G5B40_16440</name>
</gene>
<keyword evidence="5" id="KW-1185">Reference proteome</keyword>
<organism evidence="4 5">
    <name type="scientific">Pikeienuella piscinae</name>
    <dbReference type="NCBI Taxonomy" id="2748098"/>
    <lineage>
        <taxon>Bacteria</taxon>
        <taxon>Pseudomonadati</taxon>
        <taxon>Pseudomonadota</taxon>
        <taxon>Alphaproteobacteria</taxon>
        <taxon>Rhodobacterales</taxon>
        <taxon>Paracoccaceae</taxon>
        <taxon>Pikeienuella</taxon>
    </lineage>
</organism>
<dbReference type="RefSeq" id="WP_165100798.1">
    <property type="nucleotide sequence ID" value="NZ_CP049056.1"/>
</dbReference>
<keyword evidence="3" id="KW-1133">Transmembrane helix</keyword>
<dbReference type="Pfam" id="PF01066">
    <property type="entry name" value="CDP-OH_P_transf"/>
    <property type="match status" value="1"/>
</dbReference>
<sequence>MPETQKSGPGLRLIGESPISLYGLPAAEWQRRAWAHAGARGGDDDGAGAICIDIGWALSAGLASALAASPGAALLADGAQGRRLIAAHAPASADIGAVAALVAQGEADEALLADQGLRPASAAEIAGDYNQVLRKREVPFAVEMAAEGPRATERAFFRSAYKGATDIVTKFAWPIPAFAATRFCAARGITPNAVTALSFVFVLLAMWFFWRGEWTAGFVSGWFMTFLDTVDGKLARTTFTSSRWGNIFDHGIDQIHPPFWYWAWFEGIRATTPNAPDWLDLALWTILVFYLLGRLVETVFMRRFGFHMHIWRRIDYLMRTVTARRNPNMLIFMVFCMFGAAAEGLAAVALWAVVCVGFHAVRLAMAFRVARGGVVASWMIGSASK</sequence>
<dbReference type="GO" id="GO:0016020">
    <property type="term" value="C:membrane"/>
    <property type="evidence" value="ECO:0007669"/>
    <property type="project" value="InterPro"/>
</dbReference>
<proteinExistence type="inferred from homology"/>
<dbReference type="AlphaFoldDB" id="A0A7L5C2U7"/>
<comment type="similarity">
    <text evidence="2">Belongs to the CDP-alcohol phosphatidyltransferase class-I family.</text>
</comment>
<dbReference type="InterPro" id="IPR048254">
    <property type="entry name" value="CDP_ALCOHOL_P_TRANSF_CS"/>
</dbReference>
<feature type="transmembrane region" description="Helical" evidence="3">
    <location>
        <begin position="329"/>
        <end position="354"/>
    </location>
</feature>
<evidence type="ECO:0000256" key="2">
    <source>
        <dbReference type="RuleBase" id="RU003750"/>
    </source>
</evidence>
<dbReference type="PROSITE" id="PS00379">
    <property type="entry name" value="CDP_ALCOHOL_P_TRANSF"/>
    <property type="match status" value="1"/>
</dbReference>